<keyword evidence="3" id="KW-0804">Transcription</keyword>
<organism evidence="5 6">
    <name type="scientific">Acrocarpospora phusangensis</name>
    <dbReference type="NCBI Taxonomy" id="1070424"/>
    <lineage>
        <taxon>Bacteria</taxon>
        <taxon>Bacillati</taxon>
        <taxon>Actinomycetota</taxon>
        <taxon>Actinomycetes</taxon>
        <taxon>Streptosporangiales</taxon>
        <taxon>Streptosporangiaceae</taxon>
        <taxon>Acrocarpospora</taxon>
    </lineage>
</organism>
<dbReference type="PROSITE" id="PS51118">
    <property type="entry name" value="HTH_HXLR"/>
    <property type="match status" value="1"/>
</dbReference>
<dbReference type="SUPFAM" id="SSF46785">
    <property type="entry name" value="Winged helix' DNA-binding domain"/>
    <property type="match status" value="1"/>
</dbReference>
<comment type="caution">
    <text evidence="5">The sequence shown here is derived from an EMBL/GenBank/DDBJ whole genome shotgun (WGS) entry which is preliminary data.</text>
</comment>
<dbReference type="EMBL" id="BOOA01000072">
    <property type="protein sequence ID" value="GIH28117.1"/>
    <property type="molecule type" value="Genomic_DNA"/>
</dbReference>
<accession>A0A919QFQ9</accession>
<dbReference type="GO" id="GO:0003677">
    <property type="term" value="F:DNA binding"/>
    <property type="evidence" value="ECO:0007669"/>
    <property type="project" value="UniProtKB-KW"/>
</dbReference>
<evidence type="ECO:0000313" key="5">
    <source>
        <dbReference type="EMBL" id="GIH28117.1"/>
    </source>
</evidence>
<proteinExistence type="predicted"/>
<feature type="domain" description="HTH hxlR-type" evidence="4">
    <location>
        <begin position="13"/>
        <end position="112"/>
    </location>
</feature>
<dbReference type="RefSeq" id="WP_204044752.1">
    <property type="nucleotide sequence ID" value="NZ_BOOA01000072.1"/>
</dbReference>
<dbReference type="PANTHER" id="PTHR33204">
    <property type="entry name" value="TRANSCRIPTIONAL REGULATOR, MARR FAMILY"/>
    <property type="match status" value="1"/>
</dbReference>
<dbReference type="InterPro" id="IPR002577">
    <property type="entry name" value="HTH_HxlR"/>
</dbReference>
<keyword evidence="1" id="KW-0805">Transcription regulation</keyword>
<dbReference type="Gene3D" id="1.10.10.10">
    <property type="entry name" value="Winged helix-like DNA-binding domain superfamily/Winged helix DNA-binding domain"/>
    <property type="match status" value="1"/>
</dbReference>
<evidence type="ECO:0000256" key="2">
    <source>
        <dbReference type="ARBA" id="ARBA00023125"/>
    </source>
</evidence>
<keyword evidence="2" id="KW-0238">DNA-binding</keyword>
<reference evidence="5" key="1">
    <citation type="submission" date="2021-01" db="EMBL/GenBank/DDBJ databases">
        <title>Whole genome shotgun sequence of Acrocarpospora phusangensis NBRC 108782.</title>
        <authorList>
            <person name="Komaki H."/>
            <person name="Tamura T."/>
        </authorList>
    </citation>
    <scope>NUCLEOTIDE SEQUENCE</scope>
    <source>
        <strain evidence="5">NBRC 108782</strain>
    </source>
</reference>
<dbReference type="InterPro" id="IPR036388">
    <property type="entry name" value="WH-like_DNA-bd_sf"/>
</dbReference>
<evidence type="ECO:0000259" key="4">
    <source>
        <dbReference type="PROSITE" id="PS51118"/>
    </source>
</evidence>
<dbReference type="Proteomes" id="UP000640052">
    <property type="component" value="Unassembled WGS sequence"/>
</dbReference>
<evidence type="ECO:0000256" key="1">
    <source>
        <dbReference type="ARBA" id="ARBA00023015"/>
    </source>
</evidence>
<evidence type="ECO:0000256" key="3">
    <source>
        <dbReference type="ARBA" id="ARBA00023163"/>
    </source>
</evidence>
<dbReference type="AlphaFoldDB" id="A0A919QFQ9"/>
<dbReference type="InterPro" id="IPR036390">
    <property type="entry name" value="WH_DNA-bd_sf"/>
</dbReference>
<dbReference type="PANTHER" id="PTHR33204:SF37">
    <property type="entry name" value="HTH-TYPE TRANSCRIPTIONAL REGULATOR YODB"/>
    <property type="match status" value="1"/>
</dbReference>
<name>A0A919QFQ9_9ACTN</name>
<dbReference type="Pfam" id="PF01638">
    <property type="entry name" value="HxlR"/>
    <property type="match status" value="1"/>
</dbReference>
<gene>
    <name evidence="5" type="primary">yodB</name>
    <name evidence="5" type="ORF">Aph01nite_64270</name>
</gene>
<protein>
    <submittedName>
        <fullName evidence="5">HTH-type transcriptional regulator YodB</fullName>
    </submittedName>
</protein>
<keyword evidence="6" id="KW-1185">Reference proteome</keyword>
<evidence type="ECO:0000313" key="6">
    <source>
        <dbReference type="Proteomes" id="UP000640052"/>
    </source>
</evidence>
<sequence>MSAVDPDGLERHCPAFQIAVELAGRRWNGAILLAAERGAARYREFLTAVPGISERLLTRRLRELTDEGVLARTVVPSTPVQITYALTPKGAELADAVRPLIAWGERWIGEGTRADG</sequence>